<proteinExistence type="predicted"/>
<keyword evidence="2" id="KW-0378">Hydrolase</keyword>
<dbReference type="Gene3D" id="3.30.420.10">
    <property type="entry name" value="Ribonuclease H-like superfamily/Ribonuclease H"/>
    <property type="match status" value="1"/>
</dbReference>
<dbReference type="EMBL" id="JACYFC010000003">
    <property type="protein sequence ID" value="MBD5771346.1"/>
    <property type="molecule type" value="Genomic_DNA"/>
</dbReference>
<dbReference type="Pfam" id="PF01612">
    <property type="entry name" value="DNA_pol_A_exo1"/>
    <property type="match status" value="1"/>
</dbReference>
<evidence type="ECO:0000313" key="2">
    <source>
        <dbReference type="EMBL" id="MBD5771346.1"/>
    </source>
</evidence>
<dbReference type="CDD" id="cd06141">
    <property type="entry name" value="WRN_exo"/>
    <property type="match status" value="1"/>
</dbReference>
<comment type="caution">
    <text evidence="2">The sequence shown here is derived from an EMBL/GenBank/DDBJ whole genome shotgun (WGS) entry which is preliminary data.</text>
</comment>
<dbReference type="InterPro" id="IPR036397">
    <property type="entry name" value="RNaseH_sf"/>
</dbReference>
<protein>
    <submittedName>
        <fullName evidence="2">3'-5' exonuclease domain-containing protein 2</fullName>
    </submittedName>
</protein>
<accession>A0ABR8NZA0</accession>
<dbReference type="PANTHER" id="PTHR47765:SF2">
    <property type="entry name" value="EXONUCLEASE MUT-7 HOMOLOG"/>
    <property type="match status" value="1"/>
</dbReference>
<dbReference type="InterPro" id="IPR052408">
    <property type="entry name" value="Exonuclease_MUT-7-like"/>
</dbReference>
<organism evidence="2 3">
    <name type="scientific">Marinomonas colpomeniae</name>
    <dbReference type="NCBI Taxonomy" id="2774408"/>
    <lineage>
        <taxon>Bacteria</taxon>
        <taxon>Pseudomonadati</taxon>
        <taxon>Pseudomonadota</taxon>
        <taxon>Gammaproteobacteria</taxon>
        <taxon>Oceanospirillales</taxon>
        <taxon>Oceanospirillaceae</taxon>
        <taxon>Marinomonas</taxon>
    </lineage>
</organism>
<dbReference type="InterPro" id="IPR002562">
    <property type="entry name" value="3'-5'_exonuclease_dom"/>
</dbReference>
<reference evidence="2 3" key="1">
    <citation type="submission" date="2020-09" db="EMBL/GenBank/DDBJ databases">
        <title>Marinomonas sp. nov., isolated from the cysticercosis algae of Qingdao, China.</title>
        <authorList>
            <person name="Sun X."/>
        </authorList>
    </citation>
    <scope>NUCLEOTIDE SEQUENCE [LARGE SCALE GENOMIC DNA]</scope>
    <source>
        <strain evidence="2 3">SM2066</strain>
    </source>
</reference>
<gene>
    <name evidence="2" type="ORF">IF202_09820</name>
</gene>
<dbReference type="Proteomes" id="UP000604161">
    <property type="component" value="Unassembled WGS sequence"/>
</dbReference>
<name>A0ABR8NZA0_9GAMM</name>
<dbReference type="SUPFAM" id="SSF53098">
    <property type="entry name" value="Ribonuclease H-like"/>
    <property type="match status" value="1"/>
</dbReference>
<dbReference type="GO" id="GO:0004527">
    <property type="term" value="F:exonuclease activity"/>
    <property type="evidence" value="ECO:0007669"/>
    <property type="project" value="UniProtKB-KW"/>
</dbReference>
<keyword evidence="3" id="KW-1185">Reference proteome</keyword>
<keyword evidence="2" id="KW-0540">Nuclease</keyword>
<dbReference type="PANTHER" id="PTHR47765">
    <property type="entry name" value="3'-5' EXONUCLEASE DOMAIN-CONTAINING PROTEIN"/>
    <property type="match status" value="1"/>
</dbReference>
<evidence type="ECO:0000313" key="3">
    <source>
        <dbReference type="Proteomes" id="UP000604161"/>
    </source>
</evidence>
<feature type="domain" description="3'-5' exonuclease" evidence="1">
    <location>
        <begin position="23"/>
        <end position="195"/>
    </location>
</feature>
<evidence type="ECO:0000259" key="1">
    <source>
        <dbReference type="SMART" id="SM00474"/>
    </source>
</evidence>
<dbReference type="SMART" id="SM00474">
    <property type="entry name" value="35EXOc"/>
    <property type="match status" value="1"/>
</dbReference>
<sequence length="200" mass="22006">MQRPTKEQIRELPMYTGLDLLDIKIIENEQDAAEALKALENEVCLGFDTESKPIFRKGEVSPGPSLIQLATQSKAYLFPTRFPAAVNAVRALLSNSNIKKFGFGLKGDNKELRNKLDIEINNTEDLSVTLKNLVDEKNSIGARAAVAMVLNTRLGKGAQKSNWGAYPLKNHQVLYAANDAHCAICIVAELRAKGLIVKND</sequence>
<dbReference type="InterPro" id="IPR012337">
    <property type="entry name" value="RNaseH-like_sf"/>
</dbReference>
<keyword evidence="2" id="KW-0269">Exonuclease</keyword>